<comment type="caution">
    <text evidence="4">The sequence shown here is derived from an EMBL/GenBank/DDBJ whole genome shotgun (WGS) entry which is preliminary data.</text>
</comment>
<dbReference type="GO" id="GO:0005634">
    <property type="term" value="C:nucleus"/>
    <property type="evidence" value="ECO:0007669"/>
    <property type="project" value="InterPro"/>
</dbReference>
<feature type="region of interest" description="Disordered" evidence="1">
    <location>
        <begin position="199"/>
        <end position="221"/>
    </location>
</feature>
<dbReference type="Pfam" id="PF04046">
    <property type="entry name" value="PSP"/>
    <property type="match status" value="1"/>
</dbReference>
<dbReference type="Pfam" id="PF04037">
    <property type="entry name" value="DUF382"/>
    <property type="match status" value="1"/>
</dbReference>
<feature type="compositionally biased region" description="Basic residues" evidence="1">
    <location>
        <begin position="1"/>
        <end position="13"/>
    </location>
</feature>
<name>A0AAV5RZB6_MAUHU</name>
<reference evidence="4 5" key="1">
    <citation type="journal article" date="2023" name="Elife">
        <title>Identification of key yeast species and microbe-microbe interactions impacting larval growth of Drosophila in the wild.</title>
        <authorList>
            <person name="Mure A."/>
            <person name="Sugiura Y."/>
            <person name="Maeda R."/>
            <person name="Honda K."/>
            <person name="Sakurai N."/>
            <person name="Takahashi Y."/>
            <person name="Watada M."/>
            <person name="Katoh T."/>
            <person name="Gotoh A."/>
            <person name="Gotoh Y."/>
            <person name="Taniguchi I."/>
            <person name="Nakamura K."/>
            <person name="Hayashi T."/>
            <person name="Katayama T."/>
            <person name="Uemura T."/>
            <person name="Hattori Y."/>
        </authorList>
    </citation>
    <scope>NUCLEOTIDE SEQUENCE [LARGE SCALE GENOMIC DNA]</scope>
    <source>
        <strain evidence="4 5">KH-74</strain>
    </source>
</reference>
<feature type="region of interest" description="Disordered" evidence="1">
    <location>
        <begin position="1"/>
        <end position="114"/>
    </location>
</feature>
<feature type="domain" description="DUF382" evidence="2">
    <location>
        <begin position="129"/>
        <end position="260"/>
    </location>
</feature>
<dbReference type="PANTHER" id="PTHR12785:SF6">
    <property type="entry name" value="SPLICING FACTOR 3B SUBUNIT 2"/>
    <property type="match status" value="1"/>
</dbReference>
<evidence type="ECO:0000313" key="5">
    <source>
        <dbReference type="Proteomes" id="UP001377567"/>
    </source>
</evidence>
<feature type="compositionally biased region" description="Basic and acidic residues" evidence="1">
    <location>
        <begin position="203"/>
        <end position="217"/>
    </location>
</feature>
<dbReference type="InterPro" id="IPR052584">
    <property type="entry name" value="U2_snRNP_Complex_Component"/>
</dbReference>
<protein>
    <submittedName>
        <fullName evidence="4">U2 snRNP complex subunit</fullName>
    </submittedName>
</protein>
<evidence type="ECO:0000256" key="1">
    <source>
        <dbReference type="SAM" id="MobiDB-lite"/>
    </source>
</evidence>
<dbReference type="PANTHER" id="PTHR12785">
    <property type="entry name" value="SPLICING FACTOR 3B"/>
    <property type="match status" value="1"/>
</dbReference>
<gene>
    <name evidence="4" type="ORF">DAKH74_035810</name>
</gene>
<dbReference type="Proteomes" id="UP001377567">
    <property type="component" value="Unassembled WGS sequence"/>
</dbReference>
<evidence type="ECO:0000259" key="3">
    <source>
        <dbReference type="Pfam" id="PF04046"/>
    </source>
</evidence>
<dbReference type="InterPro" id="IPR006568">
    <property type="entry name" value="PSP_pro-rich"/>
</dbReference>
<evidence type="ECO:0000259" key="2">
    <source>
        <dbReference type="Pfam" id="PF04037"/>
    </source>
</evidence>
<feature type="compositionally biased region" description="Polar residues" evidence="1">
    <location>
        <begin position="415"/>
        <end position="424"/>
    </location>
</feature>
<proteinExistence type="predicted"/>
<accession>A0AAV5RZB6</accession>
<evidence type="ECO:0000313" key="4">
    <source>
        <dbReference type="EMBL" id="GMM56965.1"/>
    </source>
</evidence>
<dbReference type="InterPro" id="IPR007180">
    <property type="entry name" value="DUF382"/>
</dbReference>
<dbReference type="EMBL" id="BTGD01000010">
    <property type="protein sequence ID" value="GMM56965.1"/>
    <property type="molecule type" value="Genomic_DNA"/>
</dbReference>
<organism evidence="4 5">
    <name type="scientific">Maudiozyma humilis</name>
    <name type="common">Sour dough yeast</name>
    <name type="synonym">Kazachstania humilis</name>
    <dbReference type="NCBI Taxonomy" id="51915"/>
    <lineage>
        <taxon>Eukaryota</taxon>
        <taxon>Fungi</taxon>
        <taxon>Dikarya</taxon>
        <taxon>Ascomycota</taxon>
        <taxon>Saccharomycotina</taxon>
        <taxon>Saccharomycetes</taxon>
        <taxon>Saccharomycetales</taxon>
        <taxon>Saccharomycetaceae</taxon>
        <taxon>Maudiozyma</taxon>
    </lineage>
</organism>
<feature type="region of interest" description="Disordered" evidence="1">
    <location>
        <begin position="375"/>
        <end position="467"/>
    </location>
</feature>
<feature type="compositionally biased region" description="Basic and acidic residues" evidence="1">
    <location>
        <begin position="385"/>
        <end position="395"/>
    </location>
</feature>
<dbReference type="AlphaFoldDB" id="A0AAV5RZB6"/>
<keyword evidence="5" id="KW-1185">Reference proteome</keyword>
<feature type="domain" description="PSP proline-rich" evidence="3">
    <location>
        <begin position="277"/>
        <end position="331"/>
    </location>
</feature>
<sequence length="467" mass="51724">MARRKTSKGKKVHTPASQTAKIEQLLEERAHKKPKHNKNKAVTTTPALKGEFAAVLEKFAPKQPGKEKTETVTSKEIVPRKESTDSRATNLPEENDNPSSNKENKEHTPTVKKNAIKPTLTELKSVSVHPSTVDTHDVNAPYPYLLTAIKAGPHTVPVPPHWQNRRGYLSGRSLLTKRPFVLPEPLQQTGIEEMRQVLNTDASPDKDETSLKSDARSRVQPRSGALDIDYSRAYSAVYQAGRKYRPPLLLPLGDLYYENRGLDHEAQWRSWHRKYAPGKLSSKLREAMRLGPGQLPPWCRGMTSNKGGKNNTTVVETPPAYSGMLVCGVNWDISNLTDERYAEVPAGGQGGNSKTNYFGAIVTFDKETMPEGLVKARASPDQEEEKSASIEKKETTPASGSADIPLSVVERDTMKPSNIANEQPTNDDDKPLYTVIDTEASTEVTAVPTRGDNTDTDSEQELESFRF</sequence>
<feature type="compositionally biased region" description="Acidic residues" evidence="1">
    <location>
        <begin position="454"/>
        <end position="467"/>
    </location>
</feature>